<dbReference type="SMART" id="SM00861">
    <property type="entry name" value="Transket_pyr"/>
    <property type="match status" value="1"/>
</dbReference>
<feature type="domain" description="Transketolase-like pyrimidine-binding" evidence="1">
    <location>
        <begin position="1"/>
        <end position="163"/>
    </location>
</feature>
<comment type="caution">
    <text evidence="2">The sequence shown here is derived from an EMBL/GenBank/DDBJ whole genome shotgun (WGS) entry which is preliminary data.</text>
</comment>
<name>A0ABS6ILV0_9HYPH</name>
<accession>A0ABS6ILV0</accession>
<evidence type="ECO:0000313" key="3">
    <source>
        <dbReference type="Proteomes" id="UP000727907"/>
    </source>
</evidence>
<keyword evidence="3" id="KW-1185">Reference proteome</keyword>
<dbReference type="PANTHER" id="PTHR43825">
    <property type="entry name" value="PYRUVATE DEHYDROGENASE E1 COMPONENT"/>
    <property type="match status" value="1"/>
</dbReference>
<dbReference type="InterPro" id="IPR051157">
    <property type="entry name" value="PDH/Transketolase"/>
</dbReference>
<dbReference type="RefSeq" id="WP_216962990.1">
    <property type="nucleotide sequence ID" value="NZ_JAHOPB010000001.1"/>
</dbReference>
<dbReference type="EMBL" id="JAHOPB010000001">
    <property type="protein sequence ID" value="MBU8875559.1"/>
    <property type="molecule type" value="Genomic_DNA"/>
</dbReference>
<protein>
    <recommendedName>
        <fullName evidence="1">Transketolase-like pyrimidine-binding domain-containing protein</fullName>
    </recommendedName>
</protein>
<dbReference type="InterPro" id="IPR005475">
    <property type="entry name" value="Transketolase-like_Pyr-bd"/>
</dbReference>
<evidence type="ECO:0000259" key="1">
    <source>
        <dbReference type="SMART" id="SM00861"/>
    </source>
</evidence>
<dbReference type="Pfam" id="PF02779">
    <property type="entry name" value="Transket_pyr"/>
    <property type="match status" value="1"/>
</dbReference>
<reference evidence="2 3" key="1">
    <citation type="submission" date="2021-06" db="EMBL/GenBank/DDBJ databases">
        <authorList>
            <person name="Lee D.H."/>
        </authorList>
    </citation>
    <scope>NUCLEOTIDE SEQUENCE [LARGE SCALE GENOMIC DNA]</scope>
    <source>
        <strain evidence="2 3">MMS21-HV4-11</strain>
    </source>
</reference>
<sequence>MRGKILNALLARMKTDERLFFLTGDMGINLVEPIEEAFPKRFLNVGIAEQNLIGVAAGLCNLGFLPVVYTISNFLIHRCLEQIRDDVVLHENKVILLGTSAGFDNAPLGPTHHIVDEWGMLKGLPGIDVYATSSVEFAEKALDLVIAREKSAYIRIAKGMPSIPGADGDFLYLEGEKGAPLLVSYGSLVQECMKAKQSRPELGVLVMNKIHTLDAAKLSPLFAKHDRVLVVEDHFSTTGLYASVCQLAVEQGLHLAVEPVAPEGYSLKVGQSSDFYHRLFSLDSAGILDRLAGSPPKG</sequence>
<organism evidence="2 3">
    <name type="scientific">Reyranella humidisoli</name>
    <dbReference type="NCBI Taxonomy" id="2849149"/>
    <lineage>
        <taxon>Bacteria</taxon>
        <taxon>Pseudomonadati</taxon>
        <taxon>Pseudomonadota</taxon>
        <taxon>Alphaproteobacteria</taxon>
        <taxon>Hyphomicrobiales</taxon>
        <taxon>Reyranellaceae</taxon>
        <taxon>Reyranella</taxon>
    </lineage>
</organism>
<dbReference type="Proteomes" id="UP000727907">
    <property type="component" value="Unassembled WGS sequence"/>
</dbReference>
<dbReference type="InterPro" id="IPR033248">
    <property type="entry name" value="Transketolase_C"/>
</dbReference>
<proteinExistence type="predicted"/>
<dbReference type="CDD" id="cd07033">
    <property type="entry name" value="TPP_PYR_DXS_TK_like"/>
    <property type="match status" value="1"/>
</dbReference>
<dbReference type="Pfam" id="PF02780">
    <property type="entry name" value="Transketolase_C"/>
    <property type="match status" value="1"/>
</dbReference>
<gene>
    <name evidence="2" type="ORF">KQ910_17430</name>
</gene>
<dbReference type="PANTHER" id="PTHR43825:SF5">
    <property type="entry name" value="HYPOTHETICAL TRANSKETOLASE FAMILY PROTEIN"/>
    <property type="match status" value="1"/>
</dbReference>
<evidence type="ECO:0000313" key="2">
    <source>
        <dbReference type="EMBL" id="MBU8875559.1"/>
    </source>
</evidence>